<evidence type="ECO:0000313" key="3">
    <source>
        <dbReference type="Proteomes" id="UP000294980"/>
    </source>
</evidence>
<accession>A0A4V2SBH3</accession>
<dbReference type="RefSeq" id="WP_117317983.1">
    <property type="nucleotide sequence ID" value="NZ_QQSW01000010.1"/>
</dbReference>
<sequence>MTQFKHAAVAMLLTGMTQLSWGQGQTVTHDFSQTGFSGGGSISGFFRGTDLDGDGRIYAVSRTISNLFDVPYGNELDYAEVTFTGFGDLPGETTVVYDKSVADMESPRNTFMAFAYNLDGGPLGDDADEGISLSVFSPSTNYNAGSAFSFVFSSETGTPLGTCGVAEFCGLVISLVPDEDSPIGASVTFTDFSGSPVTGSTRSTEVRQVPLSPQLSLFIALALAALGIRVLKRQRELRA</sequence>
<comment type="caution">
    <text evidence="2">The sequence shown here is derived from an EMBL/GenBank/DDBJ whole genome shotgun (WGS) entry which is preliminary data.</text>
</comment>
<feature type="transmembrane region" description="Helical" evidence="1">
    <location>
        <begin position="211"/>
        <end position="231"/>
    </location>
</feature>
<keyword evidence="1" id="KW-0472">Membrane</keyword>
<reference evidence="2 3" key="1">
    <citation type="submission" date="2019-03" db="EMBL/GenBank/DDBJ databases">
        <title>Genomic Encyclopedia of Type Strains, Phase IV (KMG-IV): sequencing the most valuable type-strain genomes for metagenomic binning, comparative biology and taxonomic classification.</title>
        <authorList>
            <person name="Goeker M."/>
        </authorList>
    </citation>
    <scope>NUCLEOTIDE SEQUENCE [LARGE SCALE GENOMIC DNA]</scope>
    <source>
        <strain evidence="2 3">DSM 23344</strain>
    </source>
</reference>
<dbReference type="AlphaFoldDB" id="A0A4V2SBH3"/>
<organism evidence="2 3">
    <name type="scientific">Chromatocurvus halotolerans</name>
    <dbReference type="NCBI Taxonomy" id="1132028"/>
    <lineage>
        <taxon>Bacteria</taxon>
        <taxon>Pseudomonadati</taxon>
        <taxon>Pseudomonadota</taxon>
        <taxon>Gammaproteobacteria</taxon>
        <taxon>Cellvibrionales</taxon>
        <taxon>Halieaceae</taxon>
        <taxon>Chromatocurvus</taxon>
    </lineage>
</organism>
<dbReference type="OrthoDB" id="9857082at2"/>
<dbReference type="Proteomes" id="UP000294980">
    <property type="component" value="Unassembled WGS sequence"/>
</dbReference>
<proteinExistence type="predicted"/>
<keyword evidence="1" id="KW-0812">Transmembrane</keyword>
<evidence type="ECO:0000256" key="1">
    <source>
        <dbReference type="SAM" id="Phobius"/>
    </source>
</evidence>
<protein>
    <submittedName>
        <fullName evidence="2">Uncharacterized protein</fullName>
    </submittedName>
</protein>
<gene>
    <name evidence="2" type="ORF">EV688_10876</name>
</gene>
<keyword evidence="1" id="KW-1133">Transmembrane helix</keyword>
<dbReference type="EMBL" id="SLWX01000008">
    <property type="protein sequence ID" value="TCO75510.1"/>
    <property type="molecule type" value="Genomic_DNA"/>
</dbReference>
<keyword evidence="3" id="KW-1185">Reference proteome</keyword>
<name>A0A4V2SBH3_9GAMM</name>
<evidence type="ECO:0000313" key="2">
    <source>
        <dbReference type="EMBL" id="TCO75510.1"/>
    </source>
</evidence>